<gene>
    <name evidence="5" type="primary">LOC101860868</name>
</gene>
<evidence type="ECO:0000256" key="1">
    <source>
        <dbReference type="ARBA" id="ARBA00007169"/>
    </source>
</evidence>
<dbReference type="InterPro" id="IPR012223">
    <property type="entry name" value="TEII"/>
</dbReference>
<protein>
    <recommendedName>
        <fullName evidence="2">oleoyl-[acyl-carrier-protein] hydrolase</fullName>
        <ecNumber evidence="2">3.1.2.14</ecNumber>
    </recommendedName>
</protein>
<dbReference type="RefSeq" id="XP_005090429.1">
    <property type="nucleotide sequence ID" value="XM_005090372.3"/>
</dbReference>
<comment type="similarity">
    <text evidence="1">Belongs to the thioesterase family.</text>
</comment>
<organism evidence="4 5">
    <name type="scientific">Aplysia californica</name>
    <name type="common">California sea hare</name>
    <dbReference type="NCBI Taxonomy" id="6500"/>
    <lineage>
        <taxon>Eukaryota</taxon>
        <taxon>Metazoa</taxon>
        <taxon>Spiralia</taxon>
        <taxon>Lophotrochozoa</taxon>
        <taxon>Mollusca</taxon>
        <taxon>Gastropoda</taxon>
        <taxon>Heterobranchia</taxon>
        <taxon>Euthyneura</taxon>
        <taxon>Tectipleura</taxon>
        <taxon>Aplysiida</taxon>
        <taxon>Aplysioidea</taxon>
        <taxon>Aplysiidae</taxon>
        <taxon>Aplysia</taxon>
    </lineage>
</organism>
<dbReference type="PANTHER" id="PTHR11487:SF0">
    <property type="entry name" value="S-ACYL FATTY ACID SYNTHASE THIOESTERASE, MEDIUM CHAIN"/>
    <property type="match status" value="1"/>
</dbReference>
<evidence type="ECO:0000313" key="5">
    <source>
        <dbReference type="RefSeq" id="XP_005090429.1"/>
    </source>
</evidence>
<dbReference type="EC" id="3.1.2.14" evidence="2"/>
<keyword evidence="4" id="KW-1185">Reference proteome</keyword>
<dbReference type="SUPFAM" id="SSF53474">
    <property type="entry name" value="alpha/beta-Hydrolases"/>
    <property type="match status" value="1"/>
</dbReference>
<dbReference type="InterPro" id="IPR029058">
    <property type="entry name" value="AB_hydrolase_fold"/>
</dbReference>
<reference evidence="5" key="1">
    <citation type="submission" date="2025-08" db="UniProtKB">
        <authorList>
            <consortium name="RefSeq"/>
        </authorList>
    </citation>
    <scope>IDENTIFICATION</scope>
</reference>
<dbReference type="InterPro" id="IPR001031">
    <property type="entry name" value="Thioesterase"/>
</dbReference>
<dbReference type="Gene3D" id="3.40.50.1820">
    <property type="entry name" value="alpha/beta hydrolase"/>
    <property type="match status" value="1"/>
</dbReference>
<sequence>MNCKHPRPYASKRMFCFPWAGGGASFYTALSEEITDELEVIALCLPGREQRFKDEGYNCLKELLDELVETIHDKYWDKPFIFFGHSMGALISFFLAVELKKVYNREPECMILSGTVAPNAPNVNESRLSPKNMTKDVFMSKLQELGGTPPEFLEHPELVDIYYPVMYADLILIQEMVYDHPAGAKAPLSCPIDFFDGEEDRDHRMDDWKKLTSGAISYRKMPGAHFFLKQPDNKKKLVSFINMRYSGFNDIV</sequence>
<dbReference type="Proteomes" id="UP000694888">
    <property type="component" value="Unplaced"/>
</dbReference>
<name>A0ABM0JCD1_APLCA</name>
<evidence type="ECO:0000259" key="3">
    <source>
        <dbReference type="Pfam" id="PF00975"/>
    </source>
</evidence>
<proteinExistence type="inferred from homology"/>
<dbReference type="PANTHER" id="PTHR11487">
    <property type="entry name" value="THIOESTERASE"/>
    <property type="match status" value="1"/>
</dbReference>
<dbReference type="GeneID" id="101860868"/>
<feature type="domain" description="Thioesterase" evidence="3">
    <location>
        <begin position="13"/>
        <end position="242"/>
    </location>
</feature>
<accession>A0ABM0JCD1</accession>
<evidence type="ECO:0000256" key="2">
    <source>
        <dbReference type="ARBA" id="ARBA00012480"/>
    </source>
</evidence>
<evidence type="ECO:0000313" key="4">
    <source>
        <dbReference type="Proteomes" id="UP000694888"/>
    </source>
</evidence>
<dbReference type="Pfam" id="PF00975">
    <property type="entry name" value="Thioesterase"/>
    <property type="match status" value="1"/>
</dbReference>